<keyword evidence="2" id="KW-1185">Reference proteome</keyword>
<proteinExistence type="predicted"/>
<gene>
    <name evidence="1" type="ORF">M5K25_004616</name>
</gene>
<dbReference type="Proteomes" id="UP001552299">
    <property type="component" value="Unassembled WGS sequence"/>
</dbReference>
<evidence type="ECO:0000313" key="2">
    <source>
        <dbReference type="Proteomes" id="UP001552299"/>
    </source>
</evidence>
<reference evidence="1 2" key="1">
    <citation type="journal article" date="2024" name="Plant Biotechnol. J.">
        <title>Dendrobium thyrsiflorum genome and its molecular insights into genes involved in important horticultural traits.</title>
        <authorList>
            <person name="Chen B."/>
            <person name="Wang J.Y."/>
            <person name="Zheng P.J."/>
            <person name="Li K.L."/>
            <person name="Liang Y.M."/>
            <person name="Chen X.F."/>
            <person name="Zhang C."/>
            <person name="Zhao X."/>
            <person name="He X."/>
            <person name="Zhang G.Q."/>
            <person name="Liu Z.J."/>
            <person name="Xu Q."/>
        </authorList>
    </citation>
    <scope>NUCLEOTIDE SEQUENCE [LARGE SCALE GENOMIC DNA]</scope>
    <source>
        <strain evidence="1">GZMU011</strain>
    </source>
</reference>
<dbReference type="PANTHER" id="PTHR33116:SF78">
    <property type="entry name" value="OS12G0587133 PROTEIN"/>
    <property type="match status" value="1"/>
</dbReference>
<protein>
    <submittedName>
        <fullName evidence="1">Uncharacterized protein</fullName>
    </submittedName>
</protein>
<organism evidence="1 2">
    <name type="scientific">Dendrobium thyrsiflorum</name>
    <name type="common">Pinecone-like raceme dendrobium</name>
    <name type="synonym">Orchid</name>
    <dbReference type="NCBI Taxonomy" id="117978"/>
    <lineage>
        <taxon>Eukaryota</taxon>
        <taxon>Viridiplantae</taxon>
        <taxon>Streptophyta</taxon>
        <taxon>Embryophyta</taxon>
        <taxon>Tracheophyta</taxon>
        <taxon>Spermatophyta</taxon>
        <taxon>Magnoliopsida</taxon>
        <taxon>Liliopsida</taxon>
        <taxon>Asparagales</taxon>
        <taxon>Orchidaceae</taxon>
        <taxon>Epidendroideae</taxon>
        <taxon>Malaxideae</taxon>
        <taxon>Dendrobiinae</taxon>
        <taxon>Dendrobium</taxon>
    </lineage>
</organism>
<accession>A0ABD0VFA8</accession>
<name>A0ABD0VFA8_DENTH</name>
<dbReference type="EMBL" id="JANQDX010000005">
    <property type="protein sequence ID" value="KAL0923837.1"/>
    <property type="molecule type" value="Genomic_DNA"/>
</dbReference>
<dbReference type="AlphaFoldDB" id="A0ABD0VFA8"/>
<sequence>MNMKVVNEMEYLGIKIALRRLVYSHFNHLIEKAASKLNLWGSKFLSIVGKITLLNSALLSLPIFVSTHSLVPVKILDDMEKMCRSFVWSKRDGNFGIHYVAWEFMCKPKEKRGYGVHSIGKRVGPLRSKFTLNFINNPGTLLNQSLTSKYGCDLWRDGRNRLCSSTWKILMHGASFLHPIMRWSLSDGSKLDTFKDIWILDRSIDRWPTFVSDFIPEYSCLSTFIANGSWNEDRLKLCFGQNLVELISSFPIQPDMEGDQLELLYKCSGKSVAALAMDISFKNTLDDINLRWRKRLKLRPGIDFFWWRLPIRAIPTSGFLKYRNLLDVEGCPRGCGDAEDEEHVAVKCKKLRQVVDRLVSWGFNIPLCESFD</sequence>
<evidence type="ECO:0000313" key="1">
    <source>
        <dbReference type="EMBL" id="KAL0923837.1"/>
    </source>
</evidence>
<dbReference type="PANTHER" id="PTHR33116">
    <property type="entry name" value="REVERSE TRANSCRIPTASE ZINC-BINDING DOMAIN-CONTAINING PROTEIN-RELATED-RELATED"/>
    <property type="match status" value="1"/>
</dbReference>
<comment type="caution">
    <text evidence="1">The sequence shown here is derived from an EMBL/GenBank/DDBJ whole genome shotgun (WGS) entry which is preliminary data.</text>
</comment>